<dbReference type="PRINTS" id="PR00039">
    <property type="entry name" value="HTHLYSR"/>
</dbReference>
<dbReference type="Gene3D" id="1.10.10.10">
    <property type="entry name" value="Winged helix-like DNA-binding domain superfamily/Winged helix DNA-binding domain"/>
    <property type="match status" value="1"/>
</dbReference>
<dbReference type="SUPFAM" id="SSF53850">
    <property type="entry name" value="Periplasmic binding protein-like II"/>
    <property type="match status" value="1"/>
</dbReference>
<evidence type="ECO:0000256" key="1">
    <source>
        <dbReference type="ARBA" id="ARBA00009437"/>
    </source>
</evidence>
<dbReference type="Pfam" id="PF00126">
    <property type="entry name" value="HTH_1"/>
    <property type="match status" value="1"/>
</dbReference>
<dbReference type="InterPro" id="IPR000847">
    <property type="entry name" value="LysR_HTH_N"/>
</dbReference>
<dbReference type="InterPro" id="IPR005119">
    <property type="entry name" value="LysR_subst-bd"/>
</dbReference>
<dbReference type="EMBL" id="JAADJT010000024">
    <property type="protein sequence ID" value="NGZ88536.1"/>
    <property type="molecule type" value="Genomic_DNA"/>
</dbReference>
<keyword evidence="4" id="KW-0804">Transcription</keyword>
<organism evidence="6 7">
    <name type="scientific">Duganella aceris</name>
    <dbReference type="NCBI Taxonomy" id="2703883"/>
    <lineage>
        <taxon>Bacteria</taxon>
        <taxon>Pseudomonadati</taxon>
        <taxon>Pseudomonadota</taxon>
        <taxon>Betaproteobacteria</taxon>
        <taxon>Burkholderiales</taxon>
        <taxon>Oxalobacteraceae</taxon>
        <taxon>Telluria group</taxon>
        <taxon>Duganella</taxon>
    </lineage>
</organism>
<dbReference type="Proteomes" id="UP000666369">
    <property type="component" value="Unassembled WGS sequence"/>
</dbReference>
<evidence type="ECO:0000313" key="6">
    <source>
        <dbReference type="EMBL" id="NGZ88536.1"/>
    </source>
</evidence>
<accession>A0ABX0FUZ9</accession>
<dbReference type="Gene3D" id="3.40.190.290">
    <property type="match status" value="1"/>
</dbReference>
<proteinExistence type="inferred from homology"/>
<name>A0ABX0FUZ9_9BURK</name>
<evidence type="ECO:0000313" key="7">
    <source>
        <dbReference type="Proteomes" id="UP000666369"/>
    </source>
</evidence>
<evidence type="ECO:0000256" key="2">
    <source>
        <dbReference type="ARBA" id="ARBA00023015"/>
    </source>
</evidence>
<dbReference type="InterPro" id="IPR036388">
    <property type="entry name" value="WH-like_DNA-bd_sf"/>
</dbReference>
<keyword evidence="2" id="KW-0805">Transcription regulation</keyword>
<dbReference type="PANTHER" id="PTHR30537">
    <property type="entry name" value="HTH-TYPE TRANSCRIPTIONAL REGULATOR"/>
    <property type="match status" value="1"/>
</dbReference>
<reference evidence="7" key="1">
    <citation type="submission" date="2023-07" db="EMBL/GenBank/DDBJ databases">
        <title>Duganella aceri sp. nov., isolated from tree sap.</title>
        <authorList>
            <person name="Kim I.S."/>
        </authorList>
    </citation>
    <scope>NUCLEOTIDE SEQUENCE [LARGE SCALE GENOMIC DNA]</scope>
    <source>
        <strain evidence="7">SAP-35</strain>
    </source>
</reference>
<dbReference type="InterPro" id="IPR058163">
    <property type="entry name" value="LysR-type_TF_proteobact-type"/>
</dbReference>
<sequence>MTVHWDDYRVFLAIARHGTLSGAARGLGLSQPTVGRRLQALEEALARPLFQRTSDGYVLTSEGHSILASIEEMEEQASAVQRRLTGESQLKGMVRVSTTEWFGAHLLAPVFADIRVDYPDLIIELITETRLISLARREADIGFRFREFEEPDVVQTRVADIAFSAYASQTYLQRRSDAGARKEHVLITMDTNFDSLADVAWLSQRLPHATTGLRANSRDVQAKLCAAGGGIAVLPNCVGDSTAGLVRLDLQDAPPGRTVWAGYHKDLKRSPRVRTVLQSVLHQLRETSV</sequence>
<dbReference type="Pfam" id="PF03466">
    <property type="entry name" value="LysR_substrate"/>
    <property type="match status" value="1"/>
</dbReference>
<dbReference type="InterPro" id="IPR036390">
    <property type="entry name" value="WH_DNA-bd_sf"/>
</dbReference>
<feature type="domain" description="HTH lysR-type" evidence="5">
    <location>
        <begin position="1"/>
        <end position="60"/>
    </location>
</feature>
<evidence type="ECO:0000259" key="5">
    <source>
        <dbReference type="PROSITE" id="PS50931"/>
    </source>
</evidence>
<dbReference type="RefSeq" id="WP_166108649.1">
    <property type="nucleotide sequence ID" value="NZ_JAADJT010000024.1"/>
</dbReference>
<keyword evidence="3" id="KW-0238">DNA-binding</keyword>
<protein>
    <submittedName>
        <fullName evidence="6">LysR family transcriptional regulator</fullName>
    </submittedName>
</protein>
<comment type="similarity">
    <text evidence="1">Belongs to the LysR transcriptional regulatory family.</text>
</comment>
<gene>
    <name evidence="6" type="ORF">GW587_30330</name>
</gene>
<dbReference type="PANTHER" id="PTHR30537:SF3">
    <property type="entry name" value="TRANSCRIPTIONAL REGULATORY PROTEIN"/>
    <property type="match status" value="1"/>
</dbReference>
<evidence type="ECO:0000256" key="3">
    <source>
        <dbReference type="ARBA" id="ARBA00023125"/>
    </source>
</evidence>
<keyword evidence="7" id="KW-1185">Reference proteome</keyword>
<evidence type="ECO:0000256" key="4">
    <source>
        <dbReference type="ARBA" id="ARBA00023163"/>
    </source>
</evidence>
<dbReference type="SUPFAM" id="SSF46785">
    <property type="entry name" value="Winged helix' DNA-binding domain"/>
    <property type="match status" value="1"/>
</dbReference>
<comment type="caution">
    <text evidence="6">The sequence shown here is derived from an EMBL/GenBank/DDBJ whole genome shotgun (WGS) entry which is preliminary data.</text>
</comment>
<dbReference type="PROSITE" id="PS50931">
    <property type="entry name" value="HTH_LYSR"/>
    <property type="match status" value="1"/>
</dbReference>